<gene>
    <name evidence="4" type="ORF">BLNAU_21278</name>
</gene>
<feature type="signal peptide" evidence="3">
    <location>
        <begin position="1"/>
        <end position="16"/>
    </location>
</feature>
<comment type="caution">
    <text evidence="4">The sequence shown here is derived from an EMBL/GenBank/DDBJ whole genome shotgun (WGS) entry which is preliminary data.</text>
</comment>
<feature type="transmembrane region" description="Helical" evidence="2">
    <location>
        <begin position="711"/>
        <end position="731"/>
    </location>
</feature>
<feature type="compositionally biased region" description="Acidic residues" evidence="1">
    <location>
        <begin position="935"/>
        <end position="947"/>
    </location>
</feature>
<evidence type="ECO:0000313" key="4">
    <source>
        <dbReference type="EMBL" id="KAK2943800.1"/>
    </source>
</evidence>
<evidence type="ECO:0000256" key="3">
    <source>
        <dbReference type="SAM" id="SignalP"/>
    </source>
</evidence>
<feature type="transmembrane region" description="Helical" evidence="2">
    <location>
        <begin position="232"/>
        <end position="255"/>
    </location>
</feature>
<dbReference type="EMBL" id="JARBJD010000327">
    <property type="protein sequence ID" value="KAK2943800.1"/>
    <property type="molecule type" value="Genomic_DNA"/>
</dbReference>
<feature type="compositionally biased region" description="Low complexity" evidence="1">
    <location>
        <begin position="957"/>
        <end position="969"/>
    </location>
</feature>
<feature type="compositionally biased region" description="Polar residues" evidence="1">
    <location>
        <begin position="971"/>
        <end position="982"/>
    </location>
</feature>
<protein>
    <submittedName>
        <fullName evidence="4">Uncharacterized protein</fullName>
    </submittedName>
</protein>
<evidence type="ECO:0000256" key="2">
    <source>
        <dbReference type="SAM" id="Phobius"/>
    </source>
</evidence>
<feature type="region of interest" description="Disordered" evidence="1">
    <location>
        <begin position="922"/>
        <end position="985"/>
    </location>
</feature>
<keyword evidence="2" id="KW-0472">Membrane</keyword>
<keyword evidence="2" id="KW-0812">Transmembrane</keyword>
<feature type="chain" id="PRO_5047402762" evidence="3">
    <location>
        <begin position="17"/>
        <end position="1088"/>
    </location>
</feature>
<feature type="transmembrane region" description="Helical" evidence="2">
    <location>
        <begin position="153"/>
        <end position="178"/>
    </location>
</feature>
<feature type="region of interest" description="Disordered" evidence="1">
    <location>
        <begin position="1006"/>
        <end position="1088"/>
    </location>
</feature>
<sequence length="1088" mass="123557">MIVVLFLLSSLHSLNSTVSNSDDTQVSTKKFGPQRYKKPNFFEVMGRGFYRMWRPLGNTSFMQFPAVGSAAELGETIIDYMLYLIEEDINNPEETEEDPVIDPTTMVRNDKWFPDIAQAMSLLLDTNISTFSTIPSPLSDVSVESAEDPYETFFLAVIGWIIGIAFSWIPCLVLWIIVDGYCCGWCCGQCCMGCARCCNCCCRCCRNRKPIFTCGCYDKNGPKKCWIYVSKIIWTVLTAGYIFGGIVATVAAFMIPTFIGKIYQVYDDVADFPPSLASRAMPLLVTALPAALAPLSTIASDLDSDTLPLLNLWDKLFHVQQMLFNHYFVFFRSPYDMSDFSDEIARIYQLTAMHGVTFTADVVPCDTFEGESTLANIKVSDDLRNTLLSQFFEFDYMWSRLRYHHHLYRGYPESVPEQIDDLRWLNSYLGSASHTNDIANAKSLLSTFKANVVSHRILDEIMEEFERIYQASLTYTRTPDPDQCFTELEDFKHTFVSVVTGPAAYSTVQGFVWRIRELARTLAYDTPWSRRELAKTVKKQIVPGNNGTSATFKLILDDEIDQLQILADPSNFNDFKSNSCDMLNSHLGSLYTQLYYEQQYPPMTYYKRLLDRNFRFSDNYGTENNTKTVLDNFLGELEEYFAYFSSQMKMGFFQQFIPTEVLSIVGTAVQSVGYTLAGFQLTLILVYVLMIVLNWTCPNDSCLCCQNLINFFYYILFGMVFMFFALLAILLQDIQDALYSDKEGRGAVPMMETSGFADQLISLYQLDQVGLSPELIRQGMIYVLQGPTYRSKEKGRTEIPNPLGDLLDALLLGGIATNGINGSIETAFKEEKGVVSPAFAAKLAPIEQEVNTNLASFFNTVCDETNADKGVFTYNYLGRSAYEIADIVGLDMVNVLMMFYFAFNLAFVLFIPQTVCTSVGRTHWPPYKRARDDPDYAEEWDEEDEAEGKEKNTPDDAQLQPPAQSLLQPDYPQQVNPNSQFGQPVWDGQRWVQPQAQMYPQQPYWDGQQWVHPQPQQGNEYWQQGQPMEQGNGDWSGQPQQTLEVGEAEKGEVGLEELPVTRTDEDAEMEEMERPHAVHARRGNESTS</sequence>
<feature type="compositionally biased region" description="Polar residues" evidence="1">
    <location>
        <begin position="1014"/>
        <end position="1043"/>
    </location>
</feature>
<reference evidence="4 5" key="1">
    <citation type="journal article" date="2022" name="bioRxiv">
        <title>Genomics of Preaxostyla Flagellates Illuminates Evolutionary Transitions and the Path Towards Mitochondrial Loss.</title>
        <authorList>
            <person name="Novak L.V.F."/>
            <person name="Treitli S.C."/>
            <person name="Pyrih J."/>
            <person name="Halakuc P."/>
            <person name="Pipaliya S.V."/>
            <person name="Vacek V."/>
            <person name="Brzon O."/>
            <person name="Soukal P."/>
            <person name="Eme L."/>
            <person name="Dacks J.B."/>
            <person name="Karnkowska A."/>
            <person name="Elias M."/>
            <person name="Hampl V."/>
        </authorList>
    </citation>
    <scope>NUCLEOTIDE SEQUENCE [LARGE SCALE GENOMIC DNA]</scope>
    <source>
        <strain evidence="4">NAU3</strain>
        <tissue evidence="4">Gut</tissue>
    </source>
</reference>
<evidence type="ECO:0000256" key="1">
    <source>
        <dbReference type="SAM" id="MobiDB-lite"/>
    </source>
</evidence>
<evidence type="ECO:0000313" key="5">
    <source>
        <dbReference type="Proteomes" id="UP001281761"/>
    </source>
</evidence>
<organism evidence="4 5">
    <name type="scientific">Blattamonas nauphoetae</name>
    <dbReference type="NCBI Taxonomy" id="2049346"/>
    <lineage>
        <taxon>Eukaryota</taxon>
        <taxon>Metamonada</taxon>
        <taxon>Preaxostyla</taxon>
        <taxon>Oxymonadida</taxon>
        <taxon>Blattamonas</taxon>
    </lineage>
</organism>
<accession>A0ABQ9WWE2</accession>
<name>A0ABQ9WWE2_9EUKA</name>
<keyword evidence="2" id="KW-1133">Transmembrane helix</keyword>
<proteinExistence type="predicted"/>
<keyword evidence="5" id="KW-1185">Reference proteome</keyword>
<keyword evidence="3" id="KW-0732">Signal</keyword>
<dbReference type="Proteomes" id="UP001281761">
    <property type="component" value="Unassembled WGS sequence"/>
</dbReference>